<evidence type="ECO:0000259" key="1">
    <source>
        <dbReference type="PROSITE" id="PS50172"/>
    </source>
</evidence>
<protein>
    <recommendedName>
        <fullName evidence="1">BRCT domain-containing protein</fullName>
    </recommendedName>
</protein>
<organism evidence="2 3">
    <name type="scientific">Deinococcus phoenicis</name>
    <dbReference type="NCBI Taxonomy" id="1476583"/>
    <lineage>
        <taxon>Bacteria</taxon>
        <taxon>Thermotogati</taxon>
        <taxon>Deinococcota</taxon>
        <taxon>Deinococci</taxon>
        <taxon>Deinococcales</taxon>
        <taxon>Deinococcaceae</taxon>
        <taxon>Deinococcus</taxon>
    </lineage>
</organism>
<dbReference type="InterPro" id="IPR036420">
    <property type="entry name" value="BRCT_dom_sf"/>
</dbReference>
<evidence type="ECO:0000313" key="3">
    <source>
        <dbReference type="Proteomes" id="UP000020492"/>
    </source>
</evidence>
<dbReference type="InterPro" id="IPR001357">
    <property type="entry name" value="BRCT_dom"/>
</dbReference>
<dbReference type="AlphaFoldDB" id="A0A016QKS4"/>
<gene>
    <name evidence="2" type="ORF">DEIPH_ctg139orf0120</name>
</gene>
<dbReference type="PATRIC" id="fig|1476583.3.peg.3635"/>
<reference evidence="2 3" key="1">
    <citation type="submission" date="2014-03" db="EMBL/GenBank/DDBJ databases">
        <title>Draft genome sequence of Deinococcus phoenicis 1P10ME.</title>
        <authorList>
            <person name="Stepanov V.G."/>
            <person name="Vaishampayan P."/>
            <person name="Venkateswaran K."/>
            <person name="Fox G.E."/>
        </authorList>
    </citation>
    <scope>NUCLEOTIDE SEQUENCE [LARGE SCALE GENOMIC DNA]</scope>
    <source>
        <strain evidence="2 3">1P10ME</strain>
    </source>
</reference>
<feature type="domain" description="BRCT" evidence="1">
    <location>
        <begin position="39"/>
        <end position="123"/>
    </location>
</feature>
<dbReference type="Gene3D" id="3.40.50.10190">
    <property type="entry name" value="BRCT domain"/>
    <property type="match status" value="1"/>
</dbReference>
<sequence length="123" mass="12838">MGRQTAESIVSGLTDLDMRAFIERLEAAGVRPTPGEDVQAGEQLAGLTFVITGTLSVPRDVIKAHLQLHGGRVSGSVTKKTSYLIAGEEGSGKLDKARELGVPTLDEAGLNALLPERCALAIG</sequence>
<accession>A0A016QKS4</accession>
<dbReference type="EMBL" id="JHAC01000093">
    <property type="protein sequence ID" value="EYB66394.1"/>
    <property type="molecule type" value="Genomic_DNA"/>
</dbReference>
<comment type="caution">
    <text evidence="2">The sequence shown here is derived from an EMBL/GenBank/DDBJ whole genome shotgun (WGS) entry which is preliminary data.</text>
</comment>
<keyword evidence="3" id="KW-1185">Reference proteome</keyword>
<dbReference type="PROSITE" id="PS50172">
    <property type="entry name" value="BRCT"/>
    <property type="match status" value="1"/>
</dbReference>
<dbReference type="STRING" id="1476583.DEIPH_ctg139orf0120"/>
<dbReference type="Proteomes" id="UP000020492">
    <property type="component" value="Unassembled WGS sequence"/>
</dbReference>
<evidence type="ECO:0000313" key="2">
    <source>
        <dbReference type="EMBL" id="EYB66394.1"/>
    </source>
</evidence>
<name>A0A016QKS4_9DEIO</name>
<proteinExistence type="predicted"/>
<dbReference type="SMART" id="SM00292">
    <property type="entry name" value="BRCT"/>
    <property type="match status" value="1"/>
</dbReference>
<dbReference type="SUPFAM" id="SSF52113">
    <property type="entry name" value="BRCT domain"/>
    <property type="match status" value="1"/>
</dbReference>
<dbReference type="Pfam" id="PF00533">
    <property type="entry name" value="BRCT"/>
    <property type="match status" value="1"/>
</dbReference>
<dbReference type="eggNOG" id="COG0272">
    <property type="taxonomic scope" value="Bacteria"/>
</dbReference>